<evidence type="ECO:0000313" key="1">
    <source>
        <dbReference type="EMBL" id="MCE4555244.1"/>
    </source>
</evidence>
<reference evidence="1 2" key="1">
    <citation type="submission" date="2021-12" db="EMBL/GenBank/DDBJ databases">
        <title>Genome seq of P8.</title>
        <authorList>
            <person name="Seo T."/>
        </authorList>
    </citation>
    <scope>NUCLEOTIDE SEQUENCE [LARGE SCALE GENOMIC DNA]</scope>
    <source>
        <strain evidence="1 2">P8</strain>
    </source>
</reference>
<name>A0ABS8XRB1_9BURK</name>
<evidence type="ECO:0008006" key="3">
    <source>
        <dbReference type="Google" id="ProtNLM"/>
    </source>
</evidence>
<organism evidence="1 2">
    <name type="scientific">Pelomonas cellulosilytica</name>
    <dbReference type="NCBI Taxonomy" id="2906762"/>
    <lineage>
        <taxon>Bacteria</taxon>
        <taxon>Pseudomonadati</taxon>
        <taxon>Pseudomonadota</taxon>
        <taxon>Betaproteobacteria</taxon>
        <taxon>Burkholderiales</taxon>
        <taxon>Sphaerotilaceae</taxon>
        <taxon>Roseateles</taxon>
    </lineage>
</organism>
<evidence type="ECO:0000313" key="2">
    <source>
        <dbReference type="Proteomes" id="UP001200741"/>
    </source>
</evidence>
<keyword evidence="2" id="KW-1185">Reference proteome</keyword>
<gene>
    <name evidence="1" type="ORF">LXT13_12535</name>
</gene>
<proteinExistence type="predicted"/>
<dbReference type="EMBL" id="JAJTWU010000004">
    <property type="protein sequence ID" value="MCE4555244.1"/>
    <property type="molecule type" value="Genomic_DNA"/>
</dbReference>
<dbReference type="RefSeq" id="WP_233372260.1">
    <property type="nucleotide sequence ID" value="NZ_JAJTWU010000004.1"/>
</dbReference>
<accession>A0ABS8XRB1</accession>
<dbReference type="Proteomes" id="UP001200741">
    <property type="component" value="Unassembled WGS sequence"/>
</dbReference>
<comment type="caution">
    <text evidence="1">The sequence shown here is derived from an EMBL/GenBank/DDBJ whole genome shotgun (WGS) entry which is preliminary data.</text>
</comment>
<sequence length="192" mass="22316">MDAVFTLPWPELVVAGRLQELFRKKDGYSVFIPTARQEKGVDLALLRKRPEGASRVATIQVKASRTYIPNPPVRPTTERFKYYTWFNRFLVPDDADFFMLVGFYPRDLADTDRGKTPERYREVILLLNNSEMREVIKGCVTVRESKEDRYFGFGFDDTSKIVQTRGKRGADFTHTQLSHRRELLASFLGEPR</sequence>
<protein>
    <recommendedName>
        <fullName evidence="3">Restriction endonuclease</fullName>
    </recommendedName>
</protein>